<sequence length="136" mass="14893">MSYEINENCIGCGVCAKRCPEDAITGERKVRFDIDFTICIECGTCFDTCPNGAIVDPEGNVSPVKKRKRRKKKIRANIDADTCASCKNCYMNCPRDAISIIKKGFFGVGFCRVDQSMCVGCGTCTEFCITGAVELT</sequence>
<keyword evidence="1" id="KW-0004">4Fe-4S</keyword>
<evidence type="ECO:0000256" key="3">
    <source>
        <dbReference type="ARBA" id="ARBA00022737"/>
    </source>
</evidence>
<dbReference type="GO" id="GO:0046872">
    <property type="term" value="F:metal ion binding"/>
    <property type="evidence" value="ECO:0007669"/>
    <property type="project" value="UniProtKB-KW"/>
</dbReference>
<accession>A0A3S6J4Q1</accession>
<dbReference type="InterPro" id="IPR017900">
    <property type="entry name" value="4Fe4S_Fe_S_CS"/>
</dbReference>
<evidence type="ECO:0000256" key="5">
    <source>
        <dbReference type="ARBA" id="ARBA00023014"/>
    </source>
</evidence>
<evidence type="ECO:0000256" key="2">
    <source>
        <dbReference type="ARBA" id="ARBA00022723"/>
    </source>
</evidence>
<evidence type="ECO:0000256" key="1">
    <source>
        <dbReference type="ARBA" id="ARBA00022485"/>
    </source>
</evidence>
<feature type="domain" description="4Fe-4S ferredoxin-type" evidence="6">
    <location>
        <begin position="109"/>
        <end position="136"/>
    </location>
</feature>
<proteinExistence type="predicted"/>
<dbReference type="PANTHER" id="PTHR43724:SF1">
    <property type="entry name" value="PYRUVATE SYNTHASE SUBUNIT PORD"/>
    <property type="match status" value="1"/>
</dbReference>
<dbReference type="PANTHER" id="PTHR43724">
    <property type="entry name" value="PYRUVATE SYNTHASE SUBUNIT PORD"/>
    <property type="match status" value="1"/>
</dbReference>
<dbReference type="PROSITE" id="PS51379">
    <property type="entry name" value="4FE4S_FER_2"/>
    <property type="match status" value="4"/>
</dbReference>
<feature type="domain" description="4Fe-4S ferredoxin-type" evidence="6">
    <location>
        <begin position="74"/>
        <end position="103"/>
    </location>
</feature>
<keyword evidence="2" id="KW-0479">Metal-binding</keyword>
<dbReference type="PROSITE" id="PS00198">
    <property type="entry name" value="4FE4S_FER_1"/>
    <property type="match status" value="3"/>
</dbReference>
<dbReference type="Pfam" id="PF13187">
    <property type="entry name" value="Fer4_9"/>
    <property type="match status" value="1"/>
</dbReference>
<evidence type="ECO:0000313" key="7">
    <source>
        <dbReference type="EMBL" id="ASQ41182.1"/>
    </source>
</evidence>
<evidence type="ECO:0000256" key="4">
    <source>
        <dbReference type="ARBA" id="ARBA00023004"/>
    </source>
</evidence>
<name>A0A3S6J4Q1_9BACT</name>
<keyword evidence="5" id="KW-0411">Iron-sulfur</keyword>
<evidence type="ECO:0000259" key="6">
    <source>
        <dbReference type="PROSITE" id="PS51379"/>
    </source>
</evidence>
<dbReference type="Pfam" id="PF12838">
    <property type="entry name" value="Fer4_7"/>
    <property type="match status" value="1"/>
</dbReference>
<reference evidence="7" key="1">
    <citation type="submission" date="2016-11" db="EMBL/GenBank/DDBJ databases">
        <title>Region harboring genes involved in magnetosome formation of Candidatus Magnetananas rongchenensis.</title>
        <authorList>
            <person name="Wang M."/>
            <person name="Chen Y.-R."/>
            <person name="Zhang W."/>
            <person name="Pan H."/>
            <person name="Xiao T."/>
            <person name="Wu L.-F."/>
        </authorList>
    </citation>
    <scope>NUCLEOTIDE SEQUENCE</scope>
</reference>
<gene>
    <name evidence="7" type="primary">mad9</name>
</gene>
<keyword evidence="3" id="KW-0677">Repeat</keyword>
<feature type="domain" description="4Fe-4S ferredoxin-type" evidence="6">
    <location>
        <begin position="30"/>
        <end position="60"/>
    </location>
</feature>
<dbReference type="GO" id="GO:0051539">
    <property type="term" value="F:4 iron, 4 sulfur cluster binding"/>
    <property type="evidence" value="ECO:0007669"/>
    <property type="project" value="UniProtKB-KW"/>
</dbReference>
<dbReference type="Gene3D" id="3.30.70.20">
    <property type="match status" value="2"/>
</dbReference>
<keyword evidence="4" id="KW-0408">Iron</keyword>
<dbReference type="EMBL" id="KY084568">
    <property type="protein sequence ID" value="ASQ41182.1"/>
    <property type="molecule type" value="Genomic_DNA"/>
</dbReference>
<organism evidence="7">
    <name type="scientific">Candidatus Magnetananas rongchengensis</name>
    <dbReference type="NCBI Taxonomy" id="1463558"/>
    <lineage>
        <taxon>Bacteria</taxon>
        <taxon>Pseudomonadati</taxon>
        <taxon>Thermodesulfobacteriota</taxon>
        <taxon>Desulfobacteria</taxon>
        <taxon>Desulfobacterales</taxon>
        <taxon>Desulfobacteraceae</taxon>
        <taxon>Candidatus Magnetananas</taxon>
    </lineage>
</organism>
<protein>
    <submittedName>
        <fullName evidence="7">Magnetosome protein Mad9</fullName>
    </submittedName>
</protein>
<dbReference type="InterPro" id="IPR017896">
    <property type="entry name" value="4Fe4S_Fe-S-bd"/>
</dbReference>
<dbReference type="AlphaFoldDB" id="A0A3S6J4Q1"/>
<dbReference type="SUPFAM" id="SSF54862">
    <property type="entry name" value="4Fe-4S ferredoxins"/>
    <property type="match status" value="1"/>
</dbReference>
<feature type="domain" description="4Fe-4S ferredoxin-type" evidence="6">
    <location>
        <begin position="1"/>
        <end position="29"/>
    </location>
</feature>